<dbReference type="InterPro" id="IPR014284">
    <property type="entry name" value="RNA_pol_sigma-70_dom"/>
</dbReference>
<keyword evidence="4" id="KW-0804">Transcription</keyword>
<dbReference type="Gene3D" id="1.10.1740.10">
    <property type="match status" value="1"/>
</dbReference>
<dbReference type="InterPro" id="IPR013325">
    <property type="entry name" value="RNA_pol_sigma_r2"/>
</dbReference>
<dbReference type="GO" id="GO:0006352">
    <property type="term" value="P:DNA-templated transcription initiation"/>
    <property type="evidence" value="ECO:0007669"/>
    <property type="project" value="InterPro"/>
</dbReference>
<keyword evidence="1" id="KW-0805">Transcription regulation</keyword>
<evidence type="ECO:0000256" key="2">
    <source>
        <dbReference type="ARBA" id="ARBA00023082"/>
    </source>
</evidence>
<dbReference type="PANTHER" id="PTHR43133:SF8">
    <property type="entry name" value="RNA POLYMERASE SIGMA FACTOR HI_1459-RELATED"/>
    <property type="match status" value="1"/>
</dbReference>
<dbReference type="STRING" id="313628.LNTAR_16903"/>
<dbReference type="EMBL" id="ABCK01000001">
    <property type="protein sequence ID" value="EDM29449.1"/>
    <property type="molecule type" value="Genomic_DNA"/>
</dbReference>
<comment type="caution">
    <text evidence="6">The sequence shown here is derived from an EMBL/GenBank/DDBJ whole genome shotgun (WGS) entry which is preliminary data.</text>
</comment>
<keyword evidence="2" id="KW-0731">Sigma factor</keyword>
<dbReference type="OrthoDB" id="258490at2"/>
<evidence type="ECO:0000259" key="5">
    <source>
        <dbReference type="Pfam" id="PF04542"/>
    </source>
</evidence>
<reference evidence="6 7" key="1">
    <citation type="journal article" date="2010" name="J. Bacteriol.">
        <title>Genome sequence of Lentisphaera araneosa HTCC2155T, the type species of the order Lentisphaerales in the phylum Lentisphaerae.</title>
        <authorList>
            <person name="Thrash J.C."/>
            <person name="Cho J.C."/>
            <person name="Vergin K.L."/>
            <person name="Morris R.M."/>
            <person name="Giovannoni S.J."/>
        </authorList>
    </citation>
    <scope>NUCLEOTIDE SEQUENCE [LARGE SCALE GENOMIC DNA]</scope>
    <source>
        <strain evidence="6 7">HTCC2155</strain>
    </source>
</reference>
<dbReference type="GO" id="GO:0016987">
    <property type="term" value="F:sigma factor activity"/>
    <property type="evidence" value="ECO:0007669"/>
    <property type="project" value="UniProtKB-KW"/>
</dbReference>
<dbReference type="AlphaFoldDB" id="A6DF69"/>
<accession>A6DF69</accession>
<name>A6DF69_9BACT</name>
<organism evidence="6 7">
    <name type="scientific">Lentisphaera araneosa HTCC2155</name>
    <dbReference type="NCBI Taxonomy" id="313628"/>
    <lineage>
        <taxon>Bacteria</taxon>
        <taxon>Pseudomonadati</taxon>
        <taxon>Lentisphaerota</taxon>
        <taxon>Lentisphaeria</taxon>
        <taxon>Lentisphaerales</taxon>
        <taxon>Lentisphaeraceae</taxon>
        <taxon>Lentisphaera</taxon>
    </lineage>
</organism>
<proteinExistence type="predicted"/>
<gene>
    <name evidence="6" type="ORF">LNTAR_16903</name>
</gene>
<dbReference type="RefSeq" id="WP_007276571.1">
    <property type="nucleotide sequence ID" value="NZ_ABCK01000001.1"/>
</dbReference>
<evidence type="ECO:0000256" key="1">
    <source>
        <dbReference type="ARBA" id="ARBA00023015"/>
    </source>
</evidence>
<evidence type="ECO:0000313" key="7">
    <source>
        <dbReference type="Proteomes" id="UP000004947"/>
    </source>
</evidence>
<dbReference type="NCBIfam" id="TIGR02937">
    <property type="entry name" value="sigma70-ECF"/>
    <property type="match status" value="1"/>
</dbReference>
<protein>
    <submittedName>
        <fullName evidence="6">Probable RNA polymerase sigma-H factor</fullName>
    </submittedName>
</protein>
<dbReference type="SUPFAM" id="SSF88946">
    <property type="entry name" value="Sigma2 domain of RNA polymerase sigma factors"/>
    <property type="match status" value="1"/>
</dbReference>
<evidence type="ECO:0000256" key="3">
    <source>
        <dbReference type="ARBA" id="ARBA00023125"/>
    </source>
</evidence>
<dbReference type="PANTHER" id="PTHR43133">
    <property type="entry name" value="RNA POLYMERASE ECF-TYPE SIGMA FACTO"/>
    <property type="match status" value="1"/>
</dbReference>
<dbReference type="Proteomes" id="UP000004947">
    <property type="component" value="Unassembled WGS sequence"/>
</dbReference>
<evidence type="ECO:0000313" key="6">
    <source>
        <dbReference type="EMBL" id="EDM29449.1"/>
    </source>
</evidence>
<dbReference type="InterPro" id="IPR007627">
    <property type="entry name" value="RNA_pol_sigma70_r2"/>
</dbReference>
<dbReference type="InterPro" id="IPR039425">
    <property type="entry name" value="RNA_pol_sigma-70-like"/>
</dbReference>
<dbReference type="eggNOG" id="COG1595">
    <property type="taxonomic scope" value="Bacteria"/>
</dbReference>
<dbReference type="Pfam" id="PF04542">
    <property type="entry name" value="Sigma70_r2"/>
    <property type="match status" value="1"/>
</dbReference>
<keyword evidence="3" id="KW-0238">DNA-binding</keyword>
<evidence type="ECO:0000256" key="4">
    <source>
        <dbReference type="ARBA" id="ARBA00023163"/>
    </source>
</evidence>
<keyword evidence="7" id="KW-1185">Reference proteome</keyword>
<feature type="domain" description="RNA polymerase sigma-70 region 2" evidence="5">
    <location>
        <begin position="30"/>
        <end position="95"/>
    </location>
</feature>
<dbReference type="GO" id="GO:0003677">
    <property type="term" value="F:DNA binding"/>
    <property type="evidence" value="ECO:0007669"/>
    <property type="project" value="UniProtKB-KW"/>
</dbReference>
<sequence length="197" mass="23777">MSENWNTRESIIQRIQLGTDDEAWEEFEACYRPFIYFLLKQVNVDFSDRDDVVQEILLNLHKNIRKYIKQNSRFRTWLGTVIRNTAKNHLIKQSRYDKNINKYHQSLGVFETHTNAEIDDLIENQWKQYLVDCAMERMRSIFAEKSIKCFEMTLNNQPVEEIAEYLGVKKETVYIIRNRIKARMLVEIRQLTEELEF</sequence>